<protein>
    <submittedName>
        <fullName evidence="1">Uncharacterized protein</fullName>
    </submittedName>
</protein>
<sequence>MRFGIIAIALTVAVVAGTTSPRSPSVGRFATCDSTKVEDKKVCKYHCLQSCDNRTRGGINKICKLGCGSPYESRSVHTGIEAESDTEVGSEAEAGLVPRGGTGKFLCTLGCHGVCWANKHVLEGERNSCMAACVNHSIISHTALQILIVSAEIRVLSSRIRFGQKNPFNHYGEHESGEHESGKPPL</sequence>
<reference evidence="1" key="1">
    <citation type="submission" date="2021-02" db="EMBL/GenBank/DDBJ databases">
        <authorList>
            <person name="Syme A R."/>
            <person name="Syme A R."/>
            <person name="Moolhuijzen P."/>
        </authorList>
    </citation>
    <scope>NUCLEOTIDE SEQUENCE</scope>
    <source>
        <strain evidence="1">W1-1</strain>
    </source>
</reference>
<accession>A0A6S6WML9</accession>
<dbReference type="AlphaFoldDB" id="A0A6S6WML9"/>
<gene>
    <name evidence="1" type="ORF">PTTW11_09724</name>
</gene>
<evidence type="ECO:0000313" key="2">
    <source>
        <dbReference type="Proteomes" id="UP000472372"/>
    </source>
</evidence>
<dbReference type="EMBL" id="HG992985">
    <property type="protein sequence ID" value="CAE7207593.1"/>
    <property type="molecule type" value="Genomic_DNA"/>
</dbReference>
<name>A0A6S6WML9_9PLEO</name>
<organism evidence="1 2">
    <name type="scientific">Pyrenophora teres f. teres</name>
    <dbReference type="NCBI Taxonomy" id="97479"/>
    <lineage>
        <taxon>Eukaryota</taxon>
        <taxon>Fungi</taxon>
        <taxon>Dikarya</taxon>
        <taxon>Ascomycota</taxon>
        <taxon>Pezizomycotina</taxon>
        <taxon>Dothideomycetes</taxon>
        <taxon>Pleosporomycetidae</taxon>
        <taxon>Pleosporales</taxon>
        <taxon>Pleosporineae</taxon>
        <taxon>Pleosporaceae</taxon>
        <taxon>Pyrenophora</taxon>
    </lineage>
</organism>
<dbReference type="Proteomes" id="UP000472372">
    <property type="component" value="Chromosome 9"/>
</dbReference>
<proteinExistence type="predicted"/>
<evidence type="ECO:0000313" key="1">
    <source>
        <dbReference type="EMBL" id="CAE7207593.1"/>
    </source>
</evidence>